<dbReference type="AlphaFoldDB" id="A0A8S1CNG5"/>
<feature type="compositionally biased region" description="Basic and acidic residues" evidence="1">
    <location>
        <begin position="252"/>
        <end position="279"/>
    </location>
</feature>
<comment type="caution">
    <text evidence="2">The sequence shown here is derived from an EMBL/GenBank/DDBJ whole genome shotgun (WGS) entry which is preliminary data.</text>
</comment>
<organism evidence="2 3">
    <name type="scientific">Cloeon dipterum</name>
    <dbReference type="NCBI Taxonomy" id="197152"/>
    <lineage>
        <taxon>Eukaryota</taxon>
        <taxon>Metazoa</taxon>
        <taxon>Ecdysozoa</taxon>
        <taxon>Arthropoda</taxon>
        <taxon>Hexapoda</taxon>
        <taxon>Insecta</taxon>
        <taxon>Pterygota</taxon>
        <taxon>Palaeoptera</taxon>
        <taxon>Ephemeroptera</taxon>
        <taxon>Pisciforma</taxon>
        <taxon>Baetidae</taxon>
        <taxon>Cloeon</taxon>
    </lineage>
</organism>
<keyword evidence="3" id="KW-1185">Reference proteome</keyword>
<accession>A0A8S1CNG5</accession>
<sequence>MSGIERKETSYVNFNSGSDYSLRLIIDEGNSSTEIEESDQPMDILVDRSVSGRTRPIGFDEAHSVLTRTGVENPEMSEQMDIPLDLSGRDGRMPREFWNPSGHVHSANIPRMEESGVGIAQPSTSSSFFNHNLPGSNQPTFHQDLRTVVYENILQSQFLLEQIIMRLIQYQQSFSNPQARAAYDLPGTSFGSNQPTFPDLIPVYENILQSQFFLDQFLPRLLQQFPDPEAREVVPAAPEHPSGYRSQGYEQLNREDRECPREDHMEAEHENSRAEDGLDHLSTPSVHATSTSEIEQSSEEEEEEDVGAAVDQEPTPSTCQSQDPNLRPTRNESQFLHPANLKTPSPLALWAIASNSTGSLSQCLRLANLKMLSIRADNPFSLRWRETGYMAERVGLNPFADQISLKSS</sequence>
<gene>
    <name evidence="2" type="ORF">CLODIP_2_CD10667</name>
</gene>
<protein>
    <submittedName>
        <fullName evidence="2">Uncharacterized protein</fullName>
    </submittedName>
</protein>
<feature type="compositionally biased region" description="Polar residues" evidence="1">
    <location>
        <begin position="314"/>
        <end position="324"/>
    </location>
</feature>
<feature type="region of interest" description="Disordered" evidence="1">
    <location>
        <begin position="232"/>
        <end position="331"/>
    </location>
</feature>
<proteinExistence type="predicted"/>
<evidence type="ECO:0000313" key="2">
    <source>
        <dbReference type="EMBL" id="CAB3370381.1"/>
    </source>
</evidence>
<feature type="compositionally biased region" description="Acidic residues" evidence="1">
    <location>
        <begin position="296"/>
        <end position="306"/>
    </location>
</feature>
<name>A0A8S1CNG5_9INSE</name>
<reference evidence="2 3" key="1">
    <citation type="submission" date="2020-04" db="EMBL/GenBank/DDBJ databases">
        <authorList>
            <person name="Alioto T."/>
            <person name="Alioto T."/>
            <person name="Gomez Garrido J."/>
        </authorList>
    </citation>
    <scope>NUCLEOTIDE SEQUENCE [LARGE SCALE GENOMIC DNA]</scope>
</reference>
<evidence type="ECO:0000256" key="1">
    <source>
        <dbReference type="SAM" id="MobiDB-lite"/>
    </source>
</evidence>
<evidence type="ECO:0000313" key="3">
    <source>
        <dbReference type="Proteomes" id="UP000494165"/>
    </source>
</evidence>
<dbReference type="EMBL" id="CADEPI010000052">
    <property type="protein sequence ID" value="CAB3370381.1"/>
    <property type="molecule type" value="Genomic_DNA"/>
</dbReference>
<dbReference type="Proteomes" id="UP000494165">
    <property type="component" value="Unassembled WGS sequence"/>
</dbReference>